<dbReference type="InterPro" id="IPR051604">
    <property type="entry name" value="Ergot_Alk_Oxidoreductase"/>
</dbReference>
<sequence length="277" mass="29545">MTVLITGARGNIGSAIVTRLAADGHAVRASARDTTTLDVPAGVETATLDLTRFAGKTLTDVETLFLYPTRGDCRDFLTAAKEAGVQYVVLLSSPASFEHGECDGPIGLVHRGVEQALADSGLRHTILYPSWLATNARRDWGEEIRAENRISLAHPDAQVSPIHLDDIAEVAAALLTEDAHRGRMQVLTGPESLTQREIAGVLAEETGRAITIAELTREQALARRAPWMPESVLAALLDASALAVGVPALLTNTVERITGHPARPFRAWAAAHLADFG</sequence>
<name>A0ABP5BFA1_9PSEU</name>
<evidence type="ECO:0000313" key="3">
    <source>
        <dbReference type="Proteomes" id="UP001501116"/>
    </source>
</evidence>
<dbReference type="Pfam" id="PF13460">
    <property type="entry name" value="NAD_binding_10"/>
    <property type="match status" value="1"/>
</dbReference>
<organism evidence="2 3">
    <name type="scientific">Amycolatopsis minnesotensis</name>
    <dbReference type="NCBI Taxonomy" id="337894"/>
    <lineage>
        <taxon>Bacteria</taxon>
        <taxon>Bacillati</taxon>
        <taxon>Actinomycetota</taxon>
        <taxon>Actinomycetes</taxon>
        <taxon>Pseudonocardiales</taxon>
        <taxon>Pseudonocardiaceae</taxon>
        <taxon>Amycolatopsis</taxon>
    </lineage>
</organism>
<reference evidence="3" key="1">
    <citation type="journal article" date="2019" name="Int. J. Syst. Evol. Microbiol.">
        <title>The Global Catalogue of Microorganisms (GCM) 10K type strain sequencing project: providing services to taxonomists for standard genome sequencing and annotation.</title>
        <authorList>
            <consortium name="The Broad Institute Genomics Platform"/>
            <consortium name="The Broad Institute Genome Sequencing Center for Infectious Disease"/>
            <person name="Wu L."/>
            <person name="Ma J."/>
        </authorList>
    </citation>
    <scope>NUCLEOTIDE SEQUENCE [LARGE SCALE GENOMIC DNA]</scope>
    <source>
        <strain evidence="3">JCM 14545</strain>
    </source>
</reference>
<dbReference type="PANTHER" id="PTHR43162:SF1">
    <property type="entry name" value="PRESTALK A DIFFERENTIATION PROTEIN A"/>
    <property type="match status" value="1"/>
</dbReference>
<evidence type="ECO:0000259" key="1">
    <source>
        <dbReference type="Pfam" id="PF13460"/>
    </source>
</evidence>
<proteinExistence type="predicted"/>
<comment type="caution">
    <text evidence="2">The sequence shown here is derived from an EMBL/GenBank/DDBJ whole genome shotgun (WGS) entry which is preliminary data.</text>
</comment>
<dbReference type="InterPro" id="IPR016040">
    <property type="entry name" value="NAD(P)-bd_dom"/>
</dbReference>
<dbReference type="Gene3D" id="3.40.50.720">
    <property type="entry name" value="NAD(P)-binding Rossmann-like Domain"/>
    <property type="match status" value="1"/>
</dbReference>
<dbReference type="EMBL" id="BAAANN010000002">
    <property type="protein sequence ID" value="GAA1942555.1"/>
    <property type="molecule type" value="Genomic_DNA"/>
</dbReference>
<dbReference type="SUPFAM" id="SSF51735">
    <property type="entry name" value="NAD(P)-binding Rossmann-fold domains"/>
    <property type="match status" value="1"/>
</dbReference>
<gene>
    <name evidence="2" type="ORF">GCM10009754_07460</name>
</gene>
<dbReference type="InterPro" id="IPR036291">
    <property type="entry name" value="NAD(P)-bd_dom_sf"/>
</dbReference>
<accession>A0ABP5BFA1</accession>
<dbReference type="Proteomes" id="UP001501116">
    <property type="component" value="Unassembled WGS sequence"/>
</dbReference>
<keyword evidence="3" id="KW-1185">Reference proteome</keyword>
<dbReference type="PANTHER" id="PTHR43162">
    <property type="match status" value="1"/>
</dbReference>
<evidence type="ECO:0000313" key="2">
    <source>
        <dbReference type="EMBL" id="GAA1942555.1"/>
    </source>
</evidence>
<feature type="domain" description="NAD(P)-binding" evidence="1">
    <location>
        <begin position="7"/>
        <end position="177"/>
    </location>
</feature>
<protein>
    <submittedName>
        <fullName evidence="2">NAD(P)H-binding protein</fullName>
    </submittedName>
</protein>